<evidence type="ECO:0000313" key="2">
    <source>
        <dbReference type="Proteomes" id="UP000664132"/>
    </source>
</evidence>
<dbReference type="AlphaFoldDB" id="A0A8H7W6H9"/>
<gene>
    <name evidence="1" type="ORF">IFR04_012739</name>
</gene>
<evidence type="ECO:0000313" key="1">
    <source>
        <dbReference type="EMBL" id="KAG4414133.1"/>
    </source>
</evidence>
<dbReference type="OrthoDB" id="4764735at2759"/>
<dbReference type="Proteomes" id="UP000664132">
    <property type="component" value="Unassembled WGS sequence"/>
</dbReference>
<protein>
    <submittedName>
        <fullName evidence="1">Uncharacterized protein</fullName>
    </submittedName>
</protein>
<sequence length="182" mass="20205">MHRGGLPEACESAIELDGHSKTRHITLGCGGAYVHLREDGFRWNLRGNYADLDKLLDDVELGSIETVALSAFDPRHWFIVFKSGLTRWHVPESWVPKIREVIMTYTNDMNGYADTNSSALTSQRLSYNLNIREMFGRQMQLTNVWTGPSRQQEWVRTGAAVVAAIGTFVGTAVGGSLGCAVM</sequence>
<keyword evidence="2" id="KW-1185">Reference proteome</keyword>
<comment type="caution">
    <text evidence="1">The sequence shown here is derived from an EMBL/GenBank/DDBJ whole genome shotgun (WGS) entry which is preliminary data.</text>
</comment>
<reference evidence="1" key="1">
    <citation type="submission" date="2021-02" db="EMBL/GenBank/DDBJ databases">
        <title>Genome sequence Cadophora malorum strain M34.</title>
        <authorList>
            <person name="Stefanovic E."/>
            <person name="Vu D."/>
            <person name="Scully C."/>
            <person name="Dijksterhuis J."/>
            <person name="Roader J."/>
            <person name="Houbraken J."/>
        </authorList>
    </citation>
    <scope>NUCLEOTIDE SEQUENCE</scope>
    <source>
        <strain evidence="1">M34</strain>
    </source>
</reference>
<dbReference type="EMBL" id="JAFJYH010000280">
    <property type="protein sequence ID" value="KAG4414133.1"/>
    <property type="molecule type" value="Genomic_DNA"/>
</dbReference>
<organism evidence="1 2">
    <name type="scientific">Cadophora malorum</name>
    <dbReference type="NCBI Taxonomy" id="108018"/>
    <lineage>
        <taxon>Eukaryota</taxon>
        <taxon>Fungi</taxon>
        <taxon>Dikarya</taxon>
        <taxon>Ascomycota</taxon>
        <taxon>Pezizomycotina</taxon>
        <taxon>Leotiomycetes</taxon>
        <taxon>Helotiales</taxon>
        <taxon>Ploettnerulaceae</taxon>
        <taxon>Cadophora</taxon>
    </lineage>
</organism>
<proteinExistence type="predicted"/>
<name>A0A8H7W6H9_9HELO</name>
<accession>A0A8H7W6H9</accession>